<dbReference type="STRING" id="1454001.AW08_03578"/>
<dbReference type="GO" id="GO:0006352">
    <property type="term" value="P:DNA-templated transcription initiation"/>
    <property type="evidence" value="ECO:0007669"/>
    <property type="project" value="InterPro"/>
</dbReference>
<feature type="domain" description="RNA polymerase sigma-70 region 4" evidence="7">
    <location>
        <begin position="140"/>
        <end position="189"/>
    </location>
</feature>
<gene>
    <name evidence="8" type="primary">carQ</name>
    <name evidence="8" type="ORF">AW08_03578</name>
</gene>
<accession>A0A011NKN5</accession>
<evidence type="ECO:0000256" key="5">
    <source>
        <dbReference type="ARBA" id="ARBA00023163"/>
    </source>
</evidence>
<dbReference type="GO" id="GO:0003677">
    <property type="term" value="F:DNA binding"/>
    <property type="evidence" value="ECO:0007669"/>
    <property type="project" value="UniProtKB-KW"/>
</dbReference>
<keyword evidence="4" id="KW-0238">DNA-binding</keyword>
<dbReference type="EMBL" id="JFAX01000031">
    <property type="protein sequence ID" value="EXI64955.1"/>
    <property type="molecule type" value="Genomic_DNA"/>
</dbReference>
<keyword evidence="2" id="KW-0805">Transcription regulation</keyword>
<evidence type="ECO:0000256" key="4">
    <source>
        <dbReference type="ARBA" id="ARBA00023125"/>
    </source>
</evidence>
<dbReference type="InterPro" id="IPR007630">
    <property type="entry name" value="RNA_pol_sigma70_r4"/>
</dbReference>
<dbReference type="Gene3D" id="1.10.10.10">
    <property type="entry name" value="Winged helix-like DNA-binding domain superfamily/Winged helix DNA-binding domain"/>
    <property type="match status" value="1"/>
</dbReference>
<dbReference type="Pfam" id="PF04542">
    <property type="entry name" value="Sigma70_r2"/>
    <property type="match status" value="1"/>
</dbReference>
<evidence type="ECO:0000256" key="2">
    <source>
        <dbReference type="ARBA" id="ARBA00023015"/>
    </source>
</evidence>
<dbReference type="PANTHER" id="PTHR43133">
    <property type="entry name" value="RNA POLYMERASE ECF-TYPE SIGMA FACTO"/>
    <property type="match status" value="1"/>
</dbReference>
<evidence type="ECO:0000259" key="6">
    <source>
        <dbReference type="Pfam" id="PF04542"/>
    </source>
</evidence>
<comment type="similarity">
    <text evidence="1">Belongs to the sigma-70 factor family. ECF subfamily.</text>
</comment>
<name>A0A011NKN5_9PROT</name>
<dbReference type="InterPro" id="IPR013324">
    <property type="entry name" value="RNA_pol_sigma_r3/r4-like"/>
</dbReference>
<dbReference type="InterPro" id="IPR013325">
    <property type="entry name" value="RNA_pol_sigma_r2"/>
</dbReference>
<evidence type="ECO:0000313" key="8">
    <source>
        <dbReference type="EMBL" id="EXI64955.1"/>
    </source>
</evidence>
<keyword evidence="9" id="KW-1185">Reference proteome</keyword>
<organism evidence="8 9">
    <name type="scientific">Candidatus Accumulibacter adjunctus</name>
    <dbReference type="NCBI Taxonomy" id="1454001"/>
    <lineage>
        <taxon>Bacteria</taxon>
        <taxon>Pseudomonadati</taxon>
        <taxon>Pseudomonadota</taxon>
        <taxon>Betaproteobacteria</taxon>
        <taxon>Candidatus Accumulibacter</taxon>
    </lineage>
</organism>
<dbReference type="InterPro" id="IPR039425">
    <property type="entry name" value="RNA_pol_sigma-70-like"/>
</dbReference>
<comment type="caution">
    <text evidence="8">The sequence shown here is derived from an EMBL/GenBank/DDBJ whole genome shotgun (WGS) entry which is preliminary data.</text>
</comment>
<keyword evidence="3" id="KW-0731">Sigma factor</keyword>
<dbReference type="Pfam" id="PF04545">
    <property type="entry name" value="Sigma70_r4"/>
    <property type="match status" value="1"/>
</dbReference>
<dbReference type="Gene3D" id="1.10.1740.10">
    <property type="match status" value="1"/>
</dbReference>
<sequence length="195" mass="22806">MQTDWSDERLMLAYRAGDANAFTILYRRHRGPLYRYLARQCGSAAEADELHQDVWLKVVHARRQYEPLARFLTWLFRIARHRLIDHYRQHARHLLAHYEAAADEDAEGSEDWIERLPAASEEMPHVLHERHDTARRISLALAELPPLQREVFLLAEEGQLTLEEIAAATGCGRETTKSRMRYALVRLRKSLQDLL</sequence>
<proteinExistence type="inferred from homology"/>
<dbReference type="AlphaFoldDB" id="A0A011NKN5"/>
<feature type="domain" description="RNA polymerase sigma-70 region 2" evidence="6">
    <location>
        <begin position="25"/>
        <end position="92"/>
    </location>
</feature>
<dbReference type="NCBIfam" id="TIGR02937">
    <property type="entry name" value="sigma70-ECF"/>
    <property type="match status" value="1"/>
</dbReference>
<protein>
    <submittedName>
        <fullName evidence="8">RNA polymerase sigma factor CarQ</fullName>
    </submittedName>
</protein>
<evidence type="ECO:0000256" key="1">
    <source>
        <dbReference type="ARBA" id="ARBA00010641"/>
    </source>
</evidence>
<dbReference type="PATRIC" id="fig|1454001.3.peg.3610"/>
<dbReference type="InterPro" id="IPR014284">
    <property type="entry name" value="RNA_pol_sigma-70_dom"/>
</dbReference>
<dbReference type="GO" id="GO:0016987">
    <property type="term" value="F:sigma factor activity"/>
    <property type="evidence" value="ECO:0007669"/>
    <property type="project" value="UniProtKB-KW"/>
</dbReference>
<reference evidence="8" key="1">
    <citation type="submission" date="2014-02" db="EMBL/GenBank/DDBJ databases">
        <title>Expanding our view of genomic diversity in Candidatus Accumulibacter clades.</title>
        <authorList>
            <person name="Skennerton C.T."/>
            <person name="Barr J.J."/>
            <person name="Slater F.R."/>
            <person name="Bond P.L."/>
            <person name="Tyson G.W."/>
        </authorList>
    </citation>
    <scope>NUCLEOTIDE SEQUENCE [LARGE SCALE GENOMIC DNA]</scope>
</reference>
<keyword evidence="5" id="KW-0804">Transcription</keyword>
<dbReference type="InterPro" id="IPR007627">
    <property type="entry name" value="RNA_pol_sigma70_r2"/>
</dbReference>
<dbReference type="SUPFAM" id="SSF88659">
    <property type="entry name" value="Sigma3 and sigma4 domains of RNA polymerase sigma factors"/>
    <property type="match status" value="1"/>
</dbReference>
<evidence type="ECO:0000313" key="9">
    <source>
        <dbReference type="Proteomes" id="UP000020218"/>
    </source>
</evidence>
<dbReference type="SUPFAM" id="SSF88946">
    <property type="entry name" value="Sigma2 domain of RNA polymerase sigma factors"/>
    <property type="match status" value="1"/>
</dbReference>
<dbReference type="Proteomes" id="UP000020218">
    <property type="component" value="Unassembled WGS sequence"/>
</dbReference>
<dbReference type="InterPro" id="IPR036388">
    <property type="entry name" value="WH-like_DNA-bd_sf"/>
</dbReference>
<dbReference type="CDD" id="cd06171">
    <property type="entry name" value="Sigma70_r4"/>
    <property type="match status" value="1"/>
</dbReference>
<dbReference type="PANTHER" id="PTHR43133:SF8">
    <property type="entry name" value="RNA POLYMERASE SIGMA FACTOR HI_1459-RELATED"/>
    <property type="match status" value="1"/>
</dbReference>
<evidence type="ECO:0000259" key="7">
    <source>
        <dbReference type="Pfam" id="PF04545"/>
    </source>
</evidence>
<evidence type="ECO:0000256" key="3">
    <source>
        <dbReference type="ARBA" id="ARBA00023082"/>
    </source>
</evidence>